<protein>
    <submittedName>
        <fullName evidence="1">Putative 4-carboxymuconolactone decarboxylase domain protein</fullName>
    </submittedName>
</protein>
<dbReference type="EMBL" id="MVBN01000002">
    <property type="protein sequence ID" value="OOK80900.1"/>
    <property type="molecule type" value="Genomic_DNA"/>
</dbReference>
<gene>
    <name evidence="1" type="ORF">BZL29_1708</name>
</gene>
<dbReference type="InterPro" id="IPR029032">
    <property type="entry name" value="AhpD-like"/>
</dbReference>
<dbReference type="Gene3D" id="1.20.1290.10">
    <property type="entry name" value="AhpD-like"/>
    <property type="match status" value="1"/>
</dbReference>
<proteinExistence type="predicted"/>
<dbReference type="Proteomes" id="UP000188532">
    <property type="component" value="Unassembled WGS sequence"/>
</dbReference>
<organism evidence="1 2">
    <name type="scientific">Mycobacterium kansasii</name>
    <dbReference type="NCBI Taxonomy" id="1768"/>
    <lineage>
        <taxon>Bacteria</taxon>
        <taxon>Bacillati</taxon>
        <taxon>Actinomycetota</taxon>
        <taxon>Actinomycetes</taxon>
        <taxon>Mycobacteriales</taxon>
        <taxon>Mycobacteriaceae</taxon>
        <taxon>Mycobacterium</taxon>
    </lineage>
</organism>
<sequence>MYAHIPTLLSAYGRLEQAESKLDVDDELFEALRVHLDTAQLVALTHIITLGNLRARFNIALGIEASGFSGFSGNRVCALPPTTARWPTRR</sequence>
<dbReference type="AlphaFoldDB" id="A0A1V3XP98"/>
<reference evidence="1 2" key="1">
    <citation type="submission" date="2017-02" db="EMBL/GenBank/DDBJ databases">
        <title>Complete genome sequences of Mycobacterium kansasii strains isolated from rhesus macaques.</title>
        <authorList>
            <person name="Panda A."/>
            <person name="Nagaraj S."/>
            <person name="Zhao X."/>
            <person name="Tettelin H."/>
            <person name="Detolla L.J."/>
        </authorList>
    </citation>
    <scope>NUCLEOTIDE SEQUENCE [LARGE SCALE GENOMIC DNA]</scope>
    <source>
        <strain evidence="1 2">11-3469</strain>
    </source>
</reference>
<dbReference type="SUPFAM" id="SSF69118">
    <property type="entry name" value="AhpD-like"/>
    <property type="match status" value="1"/>
</dbReference>
<name>A0A1V3XP98_MYCKA</name>
<accession>A0A1V3XP98</accession>
<evidence type="ECO:0000313" key="2">
    <source>
        <dbReference type="Proteomes" id="UP000188532"/>
    </source>
</evidence>
<evidence type="ECO:0000313" key="1">
    <source>
        <dbReference type="EMBL" id="OOK80900.1"/>
    </source>
</evidence>
<comment type="caution">
    <text evidence="1">The sequence shown here is derived from an EMBL/GenBank/DDBJ whole genome shotgun (WGS) entry which is preliminary data.</text>
</comment>